<dbReference type="PATRIC" id="fig|129848.4.peg.78"/>
<dbReference type="InterPro" id="IPR044016">
    <property type="entry name" value="Big_13"/>
</dbReference>
<feature type="domain" description="Bacterial Ig-like" evidence="2">
    <location>
        <begin position="7"/>
        <end position="68"/>
    </location>
</feature>
<dbReference type="OrthoDB" id="383064at2157"/>
<dbReference type="GeneID" id="41191655"/>
<feature type="region of interest" description="Disordered" evidence="1">
    <location>
        <begin position="103"/>
        <end position="122"/>
    </location>
</feature>
<dbReference type="AlphaFoldDB" id="A0A1D3KZ63"/>
<protein>
    <submittedName>
        <fullName evidence="3">Bacterial Ig-like domain (Group 3)</fullName>
    </submittedName>
</protein>
<proteinExistence type="predicted"/>
<accession>A0A1D3KZ63</accession>
<evidence type="ECO:0000256" key="1">
    <source>
        <dbReference type="SAM" id="MobiDB-lite"/>
    </source>
</evidence>
<dbReference type="RefSeq" id="WP_071905745.1">
    <property type="nucleotide sequence ID" value="NZ_LT607756.1"/>
</dbReference>
<gene>
    <name evidence="3" type="ORF">MCBB_0074</name>
</gene>
<dbReference type="InterPro" id="IPR013783">
    <property type="entry name" value="Ig-like_fold"/>
</dbReference>
<dbReference type="STRING" id="118062.MCBB_0074"/>
<dbReference type="KEGG" id="mcub:MCBB_0074"/>
<evidence type="ECO:0000313" key="4">
    <source>
        <dbReference type="Proteomes" id="UP000094707"/>
    </source>
</evidence>
<dbReference type="Pfam" id="PF19077">
    <property type="entry name" value="Big_13"/>
    <property type="match status" value="1"/>
</dbReference>
<keyword evidence="4" id="KW-1185">Reference proteome</keyword>
<reference evidence="3 4" key="1">
    <citation type="submission" date="2016-08" db="EMBL/GenBank/DDBJ databases">
        <authorList>
            <person name="Seilhamer J.J."/>
        </authorList>
    </citation>
    <scope>NUCLEOTIDE SEQUENCE [LARGE SCALE GENOMIC DNA]</scope>
    <source>
        <strain evidence="3">Buetzberg</strain>
    </source>
</reference>
<sequence length="539" mass="57994">MTVKASSDSDTQSVTALILGKTYTLKKQADGTWTIPYTVSSGNGKYNVLLKAVDALGNTGSTTLTFTVNNPVVNPNHGTASTSTLPASSSTKTSLFPVSGSTIKSSSSSGTHGHTTGVSTVKGGSQSTVAGKVVFPVFGGGLSAISSSSSGLLDGFLSYAGNSWACNVKGSVYGGSAAFLENPFNPFFYQFYTWDKLIQAGQKAWTTGNVWDFFNYDFFHIYGYSNLDHTWGGENIKQVIKFFTGVDENGDLSVGSFLLLLVSVIPIGRLGTLAGKLLTKSSVLMKYWRKIQEPVTGLLRKLGIFTKDPVEAFLGVSSKLSSLLDPSLGLIPACLELVAGISGKEVLRKIIESSVYKRLFGYDTVKSVTTIFNPNSWNPNNIKKAWNETIESVVSNAKWLGSTVKDIGKKLIVEGKKLIPNAVKVATKKVVNKVKNTVNTVKKIVKNTAKTVKNTAVKIVKTAKKAVKTVKKVVKKTVKTVKKAAKKVVRTVKKVVKKTVRVVKKVAKKVVKTVKNTVKKAVNAVKNVGKTVGKILKWW</sequence>
<organism evidence="3 4">
    <name type="scientific">Methanobacterium congolense</name>
    <dbReference type="NCBI Taxonomy" id="118062"/>
    <lineage>
        <taxon>Archaea</taxon>
        <taxon>Methanobacteriati</taxon>
        <taxon>Methanobacteriota</taxon>
        <taxon>Methanomada group</taxon>
        <taxon>Methanobacteria</taxon>
        <taxon>Methanobacteriales</taxon>
        <taxon>Methanobacteriaceae</taxon>
        <taxon>Methanobacterium</taxon>
    </lineage>
</organism>
<dbReference type="Gene3D" id="2.60.40.10">
    <property type="entry name" value="Immunoglobulins"/>
    <property type="match status" value="1"/>
</dbReference>
<dbReference type="EMBL" id="LT607756">
    <property type="protein sequence ID" value="SCG84662.1"/>
    <property type="molecule type" value="Genomic_DNA"/>
</dbReference>
<evidence type="ECO:0000259" key="2">
    <source>
        <dbReference type="Pfam" id="PF19077"/>
    </source>
</evidence>
<dbReference type="Proteomes" id="UP000094707">
    <property type="component" value="Chromosome I"/>
</dbReference>
<name>A0A1D3KZ63_9EURY</name>
<evidence type="ECO:0000313" key="3">
    <source>
        <dbReference type="EMBL" id="SCG84662.1"/>
    </source>
</evidence>